<dbReference type="Pfam" id="PF13377">
    <property type="entry name" value="Peripla_BP_3"/>
    <property type="match status" value="1"/>
</dbReference>
<dbReference type="InterPro" id="IPR010982">
    <property type="entry name" value="Lambda_DNA-bd_dom_sf"/>
</dbReference>
<dbReference type="Pfam" id="PF00356">
    <property type="entry name" value="LacI"/>
    <property type="match status" value="1"/>
</dbReference>
<dbReference type="PANTHER" id="PTHR30146:SF153">
    <property type="entry name" value="LACTOSE OPERON REPRESSOR"/>
    <property type="match status" value="1"/>
</dbReference>
<dbReference type="PROSITE" id="PS50932">
    <property type="entry name" value="HTH_LACI_2"/>
    <property type="match status" value="1"/>
</dbReference>
<dbReference type="InterPro" id="IPR046335">
    <property type="entry name" value="LacI/GalR-like_sensor"/>
</dbReference>
<dbReference type="GO" id="GO:0003700">
    <property type="term" value="F:DNA-binding transcription factor activity"/>
    <property type="evidence" value="ECO:0007669"/>
    <property type="project" value="TreeGrafter"/>
</dbReference>
<dbReference type="InterPro" id="IPR001387">
    <property type="entry name" value="Cro/C1-type_HTH"/>
</dbReference>
<feature type="domain" description="HTH cro/C1-type" evidence="5">
    <location>
        <begin position="11"/>
        <end position="54"/>
    </location>
</feature>
<keyword evidence="1" id="KW-0805">Transcription regulation</keyword>
<keyword evidence="7" id="KW-1185">Reference proteome</keyword>
<sequence>MSRTSDRSLPTSKDVAALAGVSQSTVSYVLSGKRSISAETKRRVEAAIAQLTYQPNAGARALRGRRTNVIALVARLSQATDVTDTIPYIDTVVEQARERDFDVVLVTAGQGPDELIRLAKRSICDGIVLMDIRAQDARVATAAGLGLPVVLIGTPDDGHGLHAVDIDARRAGELLAAELAETGHRHLVVVGEAPEVRRAGFPFIGEFHDGAVGVASARGLDLRVVHPPRPGWEGLKEMAEALFGQAGDRLGVIARTPQAIGWVLQLAVLRGLLPGRDISLVGQCTDEAALRYGVPVTNVSPEPRRTVRLAMSLLFDQLDGVPVTGTTRHVLQPPSLTRRASTAVFGAG</sequence>
<proteinExistence type="predicted"/>
<dbReference type="Gene3D" id="1.10.260.40">
    <property type="entry name" value="lambda repressor-like DNA-binding domains"/>
    <property type="match status" value="1"/>
</dbReference>
<evidence type="ECO:0000259" key="5">
    <source>
        <dbReference type="PROSITE" id="PS50943"/>
    </source>
</evidence>
<evidence type="ECO:0000256" key="1">
    <source>
        <dbReference type="ARBA" id="ARBA00023015"/>
    </source>
</evidence>
<evidence type="ECO:0000313" key="6">
    <source>
        <dbReference type="EMBL" id="MCP2356918.1"/>
    </source>
</evidence>
<reference evidence="6" key="1">
    <citation type="submission" date="2022-06" db="EMBL/GenBank/DDBJ databases">
        <title>Sequencing the genomes of 1000 actinobacteria strains.</title>
        <authorList>
            <person name="Klenk H.-P."/>
        </authorList>
    </citation>
    <scope>NUCLEOTIDE SEQUENCE</scope>
    <source>
        <strain evidence="6">DSM 46694</strain>
    </source>
</reference>
<protein>
    <submittedName>
        <fullName evidence="6">DNA-binding LacI/PurR family transcriptional regulator</fullName>
    </submittedName>
</protein>
<keyword evidence="3" id="KW-0804">Transcription</keyword>
<evidence type="ECO:0000256" key="3">
    <source>
        <dbReference type="ARBA" id="ARBA00023163"/>
    </source>
</evidence>
<dbReference type="Proteomes" id="UP001139648">
    <property type="component" value="Unassembled WGS sequence"/>
</dbReference>
<dbReference type="Gene3D" id="3.40.50.2300">
    <property type="match status" value="2"/>
</dbReference>
<dbReference type="AlphaFoldDB" id="A0A9X2K1F3"/>
<keyword evidence="2 6" id="KW-0238">DNA-binding</keyword>
<evidence type="ECO:0000259" key="4">
    <source>
        <dbReference type="PROSITE" id="PS50932"/>
    </source>
</evidence>
<feature type="domain" description="HTH lacI-type" evidence="4">
    <location>
        <begin position="10"/>
        <end position="64"/>
    </location>
</feature>
<dbReference type="PROSITE" id="PS50943">
    <property type="entry name" value="HTH_CROC1"/>
    <property type="match status" value="1"/>
</dbReference>
<dbReference type="CDD" id="cd01392">
    <property type="entry name" value="HTH_LacI"/>
    <property type="match status" value="1"/>
</dbReference>
<dbReference type="SUPFAM" id="SSF47413">
    <property type="entry name" value="lambda repressor-like DNA-binding domains"/>
    <property type="match status" value="1"/>
</dbReference>
<evidence type="ECO:0000313" key="7">
    <source>
        <dbReference type="Proteomes" id="UP001139648"/>
    </source>
</evidence>
<dbReference type="RefSeq" id="WP_253744078.1">
    <property type="nucleotide sequence ID" value="NZ_BAABKA010000063.1"/>
</dbReference>
<name>A0A9X2K1F3_9ACTN</name>
<dbReference type="InterPro" id="IPR000843">
    <property type="entry name" value="HTH_LacI"/>
</dbReference>
<comment type="caution">
    <text evidence="6">The sequence shown here is derived from an EMBL/GenBank/DDBJ whole genome shotgun (WGS) entry which is preliminary data.</text>
</comment>
<accession>A0A9X2K1F3</accession>
<dbReference type="InterPro" id="IPR028082">
    <property type="entry name" value="Peripla_BP_I"/>
</dbReference>
<dbReference type="EMBL" id="JAMZEB010000002">
    <property type="protein sequence ID" value="MCP2356918.1"/>
    <property type="molecule type" value="Genomic_DNA"/>
</dbReference>
<dbReference type="SUPFAM" id="SSF53822">
    <property type="entry name" value="Periplasmic binding protein-like I"/>
    <property type="match status" value="1"/>
</dbReference>
<dbReference type="SMART" id="SM00354">
    <property type="entry name" value="HTH_LACI"/>
    <property type="match status" value="1"/>
</dbReference>
<evidence type="ECO:0000256" key="2">
    <source>
        <dbReference type="ARBA" id="ARBA00023125"/>
    </source>
</evidence>
<dbReference type="PANTHER" id="PTHR30146">
    <property type="entry name" value="LACI-RELATED TRANSCRIPTIONAL REPRESSOR"/>
    <property type="match status" value="1"/>
</dbReference>
<dbReference type="GO" id="GO:0000976">
    <property type="term" value="F:transcription cis-regulatory region binding"/>
    <property type="evidence" value="ECO:0007669"/>
    <property type="project" value="TreeGrafter"/>
</dbReference>
<organism evidence="6 7">
    <name type="scientific">Nonomuraea thailandensis</name>
    <dbReference type="NCBI Taxonomy" id="1188745"/>
    <lineage>
        <taxon>Bacteria</taxon>
        <taxon>Bacillati</taxon>
        <taxon>Actinomycetota</taxon>
        <taxon>Actinomycetes</taxon>
        <taxon>Streptosporangiales</taxon>
        <taxon>Streptosporangiaceae</taxon>
        <taxon>Nonomuraea</taxon>
    </lineage>
</organism>
<gene>
    <name evidence="6" type="ORF">HD597_003938</name>
</gene>